<reference evidence="1 2" key="1">
    <citation type="submission" date="2021-06" db="EMBL/GenBank/DDBJ databases">
        <authorList>
            <person name="Kallberg Y."/>
            <person name="Tangrot J."/>
            <person name="Rosling A."/>
        </authorList>
    </citation>
    <scope>NUCLEOTIDE SEQUENCE [LARGE SCALE GENOMIC DNA]</scope>
    <source>
        <strain evidence="1 2">120-4 pot B 10/14</strain>
    </source>
</reference>
<comment type="caution">
    <text evidence="1">The sequence shown here is derived from an EMBL/GenBank/DDBJ whole genome shotgun (WGS) entry which is preliminary data.</text>
</comment>
<proteinExistence type="predicted"/>
<sequence>RFIVELEIIETKWLAEKKLKEILEKFKEKYQYEIKEITYEQSREILKQKDLQRDSWTDKD</sequence>
<evidence type="ECO:0000313" key="1">
    <source>
        <dbReference type="EMBL" id="CAG8841590.1"/>
    </source>
</evidence>
<keyword evidence="2" id="KW-1185">Reference proteome</keyword>
<feature type="non-terminal residue" evidence="1">
    <location>
        <position position="1"/>
    </location>
</feature>
<organism evidence="1 2">
    <name type="scientific">Gigaspora margarita</name>
    <dbReference type="NCBI Taxonomy" id="4874"/>
    <lineage>
        <taxon>Eukaryota</taxon>
        <taxon>Fungi</taxon>
        <taxon>Fungi incertae sedis</taxon>
        <taxon>Mucoromycota</taxon>
        <taxon>Glomeromycotina</taxon>
        <taxon>Glomeromycetes</taxon>
        <taxon>Diversisporales</taxon>
        <taxon>Gigasporaceae</taxon>
        <taxon>Gigaspora</taxon>
    </lineage>
</organism>
<accession>A0ABN7WXM0</accession>
<evidence type="ECO:0000313" key="2">
    <source>
        <dbReference type="Proteomes" id="UP000789901"/>
    </source>
</evidence>
<gene>
    <name evidence="1" type="ORF">GMARGA_LOCUS35510</name>
</gene>
<protein>
    <submittedName>
        <fullName evidence="1">3026_t:CDS:1</fullName>
    </submittedName>
</protein>
<dbReference type="Proteomes" id="UP000789901">
    <property type="component" value="Unassembled WGS sequence"/>
</dbReference>
<name>A0ABN7WXM0_GIGMA</name>
<dbReference type="EMBL" id="CAJVQB010066259">
    <property type="protein sequence ID" value="CAG8841590.1"/>
    <property type="molecule type" value="Genomic_DNA"/>
</dbReference>